<sequence>MSPIPDPTDPVPTPIVAQPPLILPATTPVLNPTIPAPPAPSVDTSHNFVTCSNFSASIGQLCQFLQDKLVSAVQAVMSTLLTSQPAPALQPPSTDNLPPCQPFLQSNTNQSYPHASDILSIYDLLKLANPSWPGSTALEEPALVLIKGFSIIKGPTTSTSNCQFIKVVPNFLTFGRLWVVYLSLRSSTSND</sequence>
<organism evidence="1 2">
    <name type="scientific">Ustilago bromivora</name>
    <dbReference type="NCBI Taxonomy" id="307758"/>
    <lineage>
        <taxon>Eukaryota</taxon>
        <taxon>Fungi</taxon>
        <taxon>Dikarya</taxon>
        <taxon>Basidiomycota</taxon>
        <taxon>Ustilaginomycotina</taxon>
        <taxon>Ustilaginomycetes</taxon>
        <taxon>Ustilaginales</taxon>
        <taxon>Ustilaginaceae</taxon>
        <taxon>Ustilago</taxon>
    </lineage>
</organism>
<evidence type="ECO:0000313" key="2">
    <source>
        <dbReference type="Proteomes" id="UP000179920"/>
    </source>
</evidence>
<reference evidence="2" key="1">
    <citation type="submission" date="2016-04" db="EMBL/GenBank/DDBJ databases">
        <authorList>
            <person name="Guldener U."/>
            <person name="Guldener U."/>
        </authorList>
    </citation>
    <scope>NUCLEOTIDE SEQUENCE [LARGE SCALE GENOMIC DNA]</scope>
    <source>
        <strain evidence="2">UB2112</strain>
    </source>
</reference>
<gene>
    <name evidence="1" type="ORF">UBRO_20838</name>
</gene>
<dbReference type="Proteomes" id="UP000179920">
    <property type="component" value="Chromosome XV"/>
</dbReference>
<protein>
    <submittedName>
        <fullName evidence="1">Uncharacterized protein</fullName>
    </submittedName>
</protein>
<accession>A0A1K0HIJ3</accession>
<dbReference type="AlphaFoldDB" id="A0A1K0HIJ3"/>
<dbReference type="EMBL" id="LT558131">
    <property type="protein sequence ID" value="SAM84647.1"/>
    <property type="molecule type" value="Genomic_DNA"/>
</dbReference>
<evidence type="ECO:0000313" key="1">
    <source>
        <dbReference type="EMBL" id="SAM84647.1"/>
    </source>
</evidence>
<proteinExistence type="predicted"/>
<name>A0A1K0HIJ3_9BASI</name>